<evidence type="ECO:0000313" key="2">
    <source>
        <dbReference type="EMBL" id="KAJ1609590.1"/>
    </source>
</evidence>
<proteinExistence type="predicted"/>
<evidence type="ECO:0000256" key="1">
    <source>
        <dbReference type="SAM" id="SignalP"/>
    </source>
</evidence>
<accession>A0ABQ8P613</accession>
<organism evidence="2 3">
    <name type="scientific">Cryptosporidium canis</name>
    <dbReference type="NCBI Taxonomy" id="195482"/>
    <lineage>
        <taxon>Eukaryota</taxon>
        <taxon>Sar</taxon>
        <taxon>Alveolata</taxon>
        <taxon>Apicomplexa</taxon>
        <taxon>Conoidasida</taxon>
        <taxon>Coccidia</taxon>
        <taxon>Eucoccidiorida</taxon>
        <taxon>Eimeriorina</taxon>
        <taxon>Cryptosporidiidae</taxon>
        <taxon>Cryptosporidium</taxon>
    </lineage>
</organism>
<feature type="chain" id="PRO_5046538278" evidence="1">
    <location>
        <begin position="22"/>
        <end position="352"/>
    </location>
</feature>
<dbReference type="Proteomes" id="UP001071777">
    <property type="component" value="Unassembled WGS sequence"/>
</dbReference>
<keyword evidence="3" id="KW-1185">Reference proteome</keyword>
<sequence length="352" mass="40003">MYLKVLFLTCVTFCLIGSRSASNSLFKTSVIHEVEEPINGGMHTARDSKASRSAGSGQTLNRVRPFNYCRALSRITRSKYHWGDVSTAWQKRFRRFGYWVCFRDCGGGGDCLYKSIISSLNLRNTSVSALRTLIADQFVGINTTSIHNGNVSTQQSSGIKIIDEKGDIVNATIPANSSHVDSGLRQNSTELFSNWNEETFMERMNILLTMEAVGEWQDTWSPSSILNNDSLDGVDISTSQKKALFVHRQLSRTGNTHWGNEWDVNYIETMFKVKVLILWKNRGIFYPTLGNETSFNRVVLIYYDDQIGHFQVVGIKKMNSRLESDLVSMFKREEIPTSLKRLYKDDTNHDLS</sequence>
<comment type="caution">
    <text evidence="2">The sequence shown here is derived from an EMBL/GenBank/DDBJ whole genome shotgun (WGS) entry which is preliminary data.</text>
</comment>
<feature type="signal peptide" evidence="1">
    <location>
        <begin position="1"/>
        <end position="21"/>
    </location>
</feature>
<protein>
    <submittedName>
        <fullName evidence="2">Signal peptide-containing protein</fullName>
    </submittedName>
</protein>
<reference evidence="2" key="1">
    <citation type="submission" date="2022-10" db="EMBL/GenBank/DDBJ databases">
        <title>Adaptive evolution leads to modifications in subtelomeric GC content in a zoonotic Cryptosporidium species.</title>
        <authorList>
            <person name="Li J."/>
            <person name="Feng Y."/>
            <person name="Xiao L."/>
        </authorList>
    </citation>
    <scope>NUCLEOTIDE SEQUENCE</scope>
    <source>
        <strain evidence="2">25894</strain>
    </source>
</reference>
<evidence type="ECO:0000313" key="3">
    <source>
        <dbReference type="Proteomes" id="UP001071777"/>
    </source>
</evidence>
<name>A0ABQ8P613_9CRYT</name>
<keyword evidence="1" id="KW-0732">Signal</keyword>
<gene>
    <name evidence="2" type="ORF">OJ252_2164</name>
</gene>
<dbReference type="EMBL" id="JAPCXB010000080">
    <property type="protein sequence ID" value="KAJ1609590.1"/>
    <property type="molecule type" value="Genomic_DNA"/>
</dbReference>